<gene>
    <name evidence="12" type="ORF">LCI24_00420</name>
</gene>
<comment type="caution">
    <text evidence="12">The sequence shown here is derived from an EMBL/GenBank/DDBJ whole genome shotgun (WGS) entry which is preliminary data.</text>
</comment>
<evidence type="ECO:0000259" key="11">
    <source>
        <dbReference type="PROSITE" id="PS52015"/>
    </source>
</evidence>
<dbReference type="InterPro" id="IPR006260">
    <property type="entry name" value="TonB/TolA_C"/>
</dbReference>
<dbReference type="EMBL" id="JAIWJY010000001">
    <property type="protein sequence ID" value="MDE1205252.1"/>
    <property type="molecule type" value="Genomic_DNA"/>
</dbReference>
<evidence type="ECO:0000256" key="9">
    <source>
        <dbReference type="ARBA" id="ARBA00023136"/>
    </source>
</evidence>
<reference evidence="12" key="1">
    <citation type="submission" date="2021-09" db="EMBL/GenBank/DDBJ databases">
        <authorList>
            <person name="Smyrli M."/>
        </authorList>
    </citation>
    <scope>NUCLEOTIDE SEQUENCE</scope>
    <source>
        <strain evidence="12">LAR25</strain>
    </source>
</reference>
<sequence>MRKYFLVVFLLSFFNFYAQQEVCESPDESVLDVNSITKCTIEPVKNSKKKADRQIKVKISASKRYLKKRVVKKKAAQALSSVSTLKVNNVSASEEVKIEKVKEVKEEIGYKDNLTRITEKLSKEELSKAKKLYYVEKVPSFDKCKNSKKKERLDCFNLEMVKHINKHFRYPGEAVRNHIEGEVWIRFVIDRDGYVTNIKTLGPDGGEILNEEARRVVSKLPRFEPGKNKGKRVPVKYGFPINFSLEE</sequence>
<dbReference type="Pfam" id="PF03544">
    <property type="entry name" value="TonB_C"/>
    <property type="match status" value="1"/>
</dbReference>
<feature type="domain" description="TonB C-terminal" evidence="11">
    <location>
        <begin position="155"/>
        <end position="247"/>
    </location>
</feature>
<evidence type="ECO:0000313" key="13">
    <source>
        <dbReference type="Proteomes" id="UP001149303"/>
    </source>
</evidence>
<name>A0A9X4ERH5_9FLAO</name>
<keyword evidence="8" id="KW-1133">Transmembrane helix</keyword>
<evidence type="ECO:0000256" key="2">
    <source>
        <dbReference type="ARBA" id="ARBA00006555"/>
    </source>
</evidence>
<dbReference type="GO" id="GO:0031992">
    <property type="term" value="F:energy transducer activity"/>
    <property type="evidence" value="ECO:0007669"/>
    <property type="project" value="TreeGrafter"/>
</dbReference>
<accession>A0A9X4ERH5</accession>
<protein>
    <submittedName>
        <fullName evidence="12">Energy transducer TonB</fullName>
    </submittedName>
</protein>
<evidence type="ECO:0000256" key="3">
    <source>
        <dbReference type="ARBA" id="ARBA00022448"/>
    </source>
</evidence>
<dbReference type="InterPro" id="IPR037682">
    <property type="entry name" value="TonB_C"/>
</dbReference>
<dbReference type="Gene3D" id="3.30.1150.10">
    <property type="match status" value="1"/>
</dbReference>
<dbReference type="SUPFAM" id="SSF74653">
    <property type="entry name" value="TolA/TonB C-terminal domain"/>
    <property type="match status" value="1"/>
</dbReference>
<evidence type="ECO:0000256" key="5">
    <source>
        <dbReference type="ARBA" id="ARBA00022519"/>
    </source>
</evidence>
<dbReference type="GO" id="GO:0098797">
    <property type="term" value="C:plasma membrane protein complex"/>
    <property type="evidence" value="ECO:0007669"/>
    <property type="project" value="TreeGrafter"/>
</dbReference>
<keyword evidence="9" id="KW-0472">Membrane</keyword>
<dbReference type="NCBIfam" id="TIGR01352">
    <property type="entry name" value="tonB_Cterm"/>
    <property type="match status" value="1"/>
</dbReference>
<feature type="signal peptide" evidence="10">
    <location>
        <begin position="1"/>
        <end position="20"/>
    </location>
</feature>
<evidence type="ECO:0000256" key="4">
    <source>
        <dbReference type="ARBA" id="ARBA00022475"/>
    </source>
</evidence>
<dbReference type="GO" id="GO:0015031">
    <property type="term" value="P:protein transport"/>
    <property type="evidence" value="ECO:0007669"/>
    <property type="project" value="UniProtKB-KW"/>
</dbReference>
<feature type="chain" id="PRO_5040946809" evidence="10">
    <location>
        <begin position="21"/>
        <end position="247"/>
    </location>
</feature>
<dbReference type="Proteomes" id="UP001149303">
    <property type="component" value="Unassembled WGS sequence"/>
</dbReference>
<evidence type="ECO:0000313" key="12">
    <source>
        <dbReference type="EMBL" id="MDE1205252.1"/>
    </source>
</evidence>
<keyword evidence="10" id="KW-0732">Signal</keyword>
<comment type="subcellular location">
    <subcellularLocation>
        <location evidence="1">Cell inner membrane</location>
        <topology evidence="1">Single-pass membrane protein</topology>
        <orientation evidence="1">Periplasmic side</orientation>
    </subcellularLocation>
</comment>
<keyword evidence="13" id="KW-1185">Reference proteome</keyword>
<evidence type="ECO:0000256" key="10">
    <source>
        <dbReference type="SAM" id="SignalP"/>
    </source>
</evidence>
<keyword evidence="3" id="KW-0813">Transport</keyword>
<evidence type="ECO:0000256" key="7">
    <source>
        <dbReference type="ARBA" id="ARBA00022927"/>
    </source>
</evidence>
<dbReference type="PANTHER" id="PTHR33446">
    <property type="entry name" value="PROTEIN TONB-RELATED"/>
    <property type="match status" value="1"/>
</dbReference>
<proteinExistence type="inferred from homology"/>
<evidence type="ECO:0000256" key="6">
    <source>
        <dbReference type="ARBA" id="ARBA00022692"/>
    </source>
</evidence>
<keyword evidence="5" id="KW-0997">Cell inner membrane</keyword>
<keyword evidence="7" id="KW-0653">Protein transport</keyword>
<dbReference type="InterPro" id="IPR051045">
    <property type="entry name" value="TonB-dependent_transducer"/>
</dbReference>
<dbReference type="PROSITE" id="PS52015">
    <property type="entry name" value="TONB_CTD"/>
    <property type="match status" value="1"/>
</dbReference>
<evidence type="ECO:0000256" key="8">
    <source>
        <dbReference type="ARBA" id="ARBA00022989"/>
    </source>
</evidence>
<evidence type="ECO:0000256" key="1">
    <source>
        <dbReference type="ARBA" id="ARBA00004383"/>
    </source>
</evidence>
<comment type="similarity">
    <text evidence="2">Belongs to the TonB family.</text>
</comment>
<keyword evidence="6" id="KW-0812">Transmembrane</keyword>
<keyword evidence="4" id="KW-1003">Cell membrane</keyword>
<dbReference type="PANTHER" id="PTHR33446:SF2">
    <property type="entry name" value="PROTEIN TONB"/>
    <property type="match status" value="1"/>
</dbReference>
<organism evidence="12 13">
    <name type="scientific">Tenacibaculum larymnensis</name>
    <dbReference type="NCBI Taxonomy" id="2878201"/>
    <lineage>
        <taxon>Bacteria</taxon>
        <taxon>Pseudomonadati</taxon>
        <taxon>Bacteroidota</taxon>
        <taxon>Flavobacteriia</taxon>
        <taxon>Flavobacteriales</taxon>
        <taxon>Flavobacteriaceae</taxon>
        <taxon>Tenacibaculum</taxon>
    </lineage>
</organism>
<dbReference type="AlphaFoldDB" id="A0A9X4ERH5"/>
<dbReference type="RefSeq" id="WP_274638658.1">
    <property type="nucleotide sequence ID" value="NZ_JAIWJY010000001.1"/>
</dbReference>
<dbReference type="GO" id="GO:0055085">
    <property type="term" value="P:transmembrane transport"/>
    <property type="evidence" value="ECO:0007669"/>
    <property type="project" value="InterPro"/>
</dbReference>